<accession>A0A3B0BS25</accession>
<evidence type="ECO:0000313" key="2">
    <source>
        <dbReference type="Proteomes" id="UP000270343"/>
    </source>
</evidence>
<gene>
    <name evidence="1" type="ORF">D7231_03380</name>
</gene>
<sequence>MALLFIAKDPNTNGTQCPTAWVDDEAQEIVVQGWKAGEALLAKCRQSGPIPDSEAVVRLPIRMVPAIREACDVADRLGVR</sequence>
<protein>
    <submittedName>
        <fullName evidence="1">Uncharacterized protein</fullName>
    </submittedName>
</protein>
<dbReference type="OrthoDB" id="3214245at2"/>
<proteinExistence type="predicted"/>
<dbReference type="Proteomes" id="UP000270343">
    <property type="component" value="Unassembled WGS sequence"/>
</dbReference>
<comment type="caution">
    <text evidence="1">The sequence shown here is derived from an EMBL/GenBank/DDBJ whole genome shotgun (WGS) entry which is preliminary data.</text>
</comment>
<organism evidence="1 2">
    <name type="scientific">Streptomyces klenkii</name>
    <dbReference type="NCBI Taxonomy" id="1420899"/>
    <lineage>
        <taxon>Bacteria</taxon>
        <taxon>Bacillati</taxon>
        <taxon>Actinomycetota</taxon>
        <taxon>Actinomycetes</taxon>
        <taxon>Kitasatosporales</taxon>
        <taxon>Streptomycetaceae</taxon>
        <taxon>Streptomyces</taxon>
    </lineage>
</organism>
<dbReference type="EMBL" id="RBAM01000002">
    <property type="protein sequence ID" value="RKN76083.1"/>
    <property type="molecule type" value="Genomic_DNA"/>
</dbReference>
<keyword evidence="2" id="KW-1185">Reference proteome</keyword>
<reference evidence="1 2" key="1">
    <citation type="journal article" date="2015" name="Antonie Van Leeuwenhoek">
        <title>Streptomyces klenkii sp. nov., isolated from deep marine sediment.</title>
        <authorList>
            <person name="Veyisoglu A."/>
            <person name="Sahin N."/>
        </authorList>
    </citation>
    <scope>NUCLEOTIDE SEQUENCE [LARGE SCALE GENOMIC DNA]</scope>
    <source>
        <strain evidence="1 2">KCTC 29202</strain>
    </source>
</reference>
<name>A0A3B0BS25_9ACTN</name>
<dbReference type="RefSeq" id="WP_120753429.1">
    <property type="nucleotide sequence ID" value="NZ_JBFADQ010000114.1"/>
</dbReference>
<dbReference type="AlphaFoldDB" id="A0A3B0BS25"/>
<evidence type="ECO:0000313" key="1">
    <source>
        <dbReference type="EMBL" id="RKN76083.1"/>
    </source>
</evidence>